<evidence type="ECO:0000313" key="3">
    <source>
        <dbReference type="Proteomes" id="UP000075391"/>
    </source>
</evidence>
<dbReference type="Proteomes" id="UP000075391">
    <property type="component" value="Unassembled WGS sequence"/>
</dbReference>
<reference evidence="2 3" key="1">
    <citation type="submission" date="2016-03" db="EMBL/GenBank/DDBJ databases">
        <authorList>
            <person name="Ploux O."/>
        </authorList>
    </citation>
    <scope>NUCLEOTIDE SEQUENCE [LARGE SCALE GENOMIC DNA]</scope>
    <source>
        <strain evidence="2 3">BER2</strain>
    </source>
</reference>
<proteinExistence type="predicted"/>
<feature type="compositionally biased region" description="Polar residues" evidence="1">
    <location>
        <begin position="62"/>
        <end position="74"/>
    </location>
</feature>
<comment type="caution">
    <text evidence="2">The sequence shown here is derived from an EMBL/GenBank/DDBJ whole genome shotgun (WGS) entry which is preliminary data.</text>
</comment>
<accession>A0A150WC97</accession>
<dbReference type="AlphaFoldDB" id="A0A150WC97"/>
<evidence type="ECO:0000256" key="1">
    <source>
        <dbReference type="SAM" id="MobiDB-lite"/>
    </source>
</evidence>
<feature type="region of interest" description="Disordered" evidence="1">
    <location>
        <begin position="42"/>
        <end position="89"/>
    </location>
</feature>
<dbReference type="EMBL" id="LUKF01000019">
    <property type="protein sequence ID" value="KYG60529.1"/>
    <property type="molecule type" value="Genomic_DNA"/>
</dbReference>
<evidence type="ECO:0000313" key="2">
    <source>
        <dbReference type="EMBL" id="KYG60529.1"/>
    </source>
</evidence>
<name>A0A150WC97_BDEBC</name>
<dbReference type="OrthoDB" id="9342754at2"/>
<gene>
    <name evidence="2" type="ORF">AZI85_10960</name>
</gene>
<sequence>MARRLSIVIFLIVLGGAALYFWNKGASSSVITANTEASTTLSSAKDHESTSTATVAVESSEKTQTTEIASNQEPAQMVPRSRRLPKSERDSIKLNTQNAEFSESPLFADSDWKIWNGVRAVPKNAGPPSAVVVGEMTGFYLVKEEAADPSAFSASQPIVVYDARLGIAGVVTGTFSVVLKEGVSPQVLTQNLGLKVLNSFPDIRTYYVTSPQEPFDLKVVQDILKNDPSLESSEMEILSRTYEKN</sequence>
<protein>
    <submittedName>
        <fullName evidence="2">Uncharacterized protein</fullName>
    </submittedName>
</protein>
<organism evidence="2 3">
    <name type="scientific">Bdellovibrio bacteriovorus</name>
    <dbReference type="NCBI Taxonomy" id="959"/>
    <lineage>
        <taxon>Bacteria</taxon>
        <taxon>Pseudomonadati</taxon>
        <taxon>Bdellovibrionota</taxon>
        <taxon>Bdellovibrionia</taxon>
        <taxon>Bdellovibrionales</taxon>
        <taxon>Pseudobdellovibrionaceae</taxon>
        <taxon>Bdellovibrio</taxon>
    </lineage>
</organism>
<dbReference type="RefSeq" id="WP_063244812.1">
    <property type="nucleotide sequence ID" value="NZ_LUKF01000019.1"/>
</dbReference>